<proteinExistence type="predicted"/>
<dbReference type="SUPFAM" id="SSF109604">
    <property type="entry name" value="HD-domain/PDEase-like"/>
    <property type="match status" value="1"/>
</dbReference>
<dbReference type="PANTHER" id="PTHR38659">
    <property type="entry name" value="METAL-DEPENDENT PHOSPHOHYDROLASE"/>
    <property type="match status" value="1"/>
</dbReference>
<organism evidence="2 3">
    <name type="scientific">Methanosalsum natronophilum</name>
    <dbReference type="NCBI Taxonomy" id="768733"/>
    <lineage>
        <taxon>Archaea</taxon>
        <taxon>Methanobacteriati</taxon>
        <taxon>Methanobacteriota</taxon>
        <taxon>Stenosarchaea group</taxon>
        <taxon>Methanomicrobia</taxon>
        <taxon>Methanosarcinales</taxon>
        <taxon>Methanosarcinaceae</taxon>
        <taxon>Methanosalsum</taxon>
    </lineage>
</organism>
<dbReference type="NCBIfam" id="TIGR00277">
    <property type="entry name" value="HDIG"/>
    <property type="match status" value="1"/>
</dbReference>
<dbReference type="Pfam" id="PF01966">
    <property type="entry name" value="HD"/>
    <property type="match status" value="1"/>
</dbReference>
<dbReference type="SMART" id="SM00471">
    <property type="entry name" value="HDc"/>
    <property type="match status" value="1"/>
</dbReference>
<evidence type="ECO:0000313" key="2">
    <source>
        <dbReference type="EMBL" id="RQD89295.1"/>
    </source>
</evidence>
<gene>
    <name evidence="2" type="ORF">D5R95_02325</name>
</gene>
<dbReference type="PROSITE" id="PS51831">
    <property type="entry name" value="HD"/>
    <property type="match status" value="1"/>
</dbReference>
<dbReference type="PANTHER" id="PTHR38659:SF2">
    <property type="entry name" value="HDIG DOMAIN PROTEIN"/>
    <property type="match status" value="1"/>
</dbReference>
<feature type="domain" description="HD" evidence="1">
    <location>
        <begin position="10"/>
        <end position="122"/>
    </location>
</feature>
<reference evidence="2 3" key="1">
    <citation type="submission" date="2018-08" db="EMBL/GenBank/DDBJ databases">
        <title>The metabolism and importance of syntrophic acetate oxidation coupled to methane or sulfide production in haloalkaline environments.</title>
        <authorList>
            <person name="Timmers P.H.A."/>
            <person name="Vavourakis C.D."/>
            <person name="Sorokin D.Y."/>
            <person name="Sinninghe Damste J.S."/>
            <person name="Muyzer G."/>
            <person name="Stams A.J.M."/>
            <person name="Plugge C.M."/>
        </authorList>
    </citation>
    <scope>NUCLEOTIDE SEQUENCE [LARGE SCALE GENOMIC DNA]</scope>
    <source>
        <strain evidence="2">MSAO_Arc3</strain>
    </source>
</reference>
<evidence type="ECO:0000313" key="3">
    <source>
        <dbReference type="Proteomes" id="UP000284763"/>
    </source>
</evidence>
<dbReference type="AlphaFoldDB" id="A0A3R7XIW0"/>
<dbReference type="EMBL" id="QZAB01000155">
    <property type="protein sequence ID" value="RQD89295.1"/>
    <property type="molecule type" value="Genomic_DNA"/>
</dbReference>
<dbReference type="InterPro" id="IPR006675">
    <property type="entry name" value="HDIG_dom"/>
</dbReference>
<accession>A0A3R7XIW0</accession>
<sequence length="158" mass="17419">MKKAGCSEDVIAHSITVSSLAEEIGVKLLSKGIDLDIELIIKGALLHDVGRAVTHDVTHVIEGVKLAENFSLEPEVIGIIKTHVGAGITFKEARQLGFPLGTYVPQTIEQKIVAHADNLVKGNKRISLQTRIEHMKKENMSDYIIKRIVRLASEIENY</sequence>
<protein>
    <submittedName>
        <fullName evidence="2">HDIG domain-containing protein</fullName>
    </submittedName>
</protein>
<dbReference type="InterPro" id="IPR006674">
    <property type="entry name" value="HD_domain"/>
</dbReference>
<comment type="caution">
    <text evidence="2">The sequence shown here is derived from an EMBL/GenBank/DDBJ whole genome shotgun (WGS) entry which is preliminary data.</text>
</comment>
<dbReference type="Proteomes" id="UP000284763">
    <property type="component" value="Unassembled WGS sequence"/>
</dbReference>
<dbReference type="CDD" id="cd00077">
    <property type="entry name" value="HDc"/>
    <property type="match status" value="1"/>
</dbReference>
<evidence type="ECO:0000259" key="1">
    <source>
        <dbReference type="PROSITE" id="PS51831"/>
    </source>
</evidence>
<dbReference type="InterPro" id="IPR003607">
    <property type="entry name" value="HD/PDEase_dom"/>
</dbReference>
<dbReference type="Gene3D" id="1.10.3210.10">
    <property type="entry name" value="Hypothetical protein af1432"/>
    <property type="match status" value="1"/>
</dbReference>
<name>A0A3R7XIW0_9EURY</name>